<comment type="caution">
    <text evidence="1">The sequence shown here is derived from an EMBL/GenBank/DDBJ whole genome shotgun (WGS) entry which is preliminary data.</text>
</comment>
<name>A0A370Q7N2_9FLAO</name>
<dbReference type="PROSITE" id="PS51257">
    <property type="entry name" value="PROKAR_LIPOPROTEIN"/>
    <property type="match status" value="1"/>
</dbReference>
<protein>
    <submittedName>
        <fullName evidence="1">Uncharacterized protein</fullName>
    </submittedName>
</protein>
<dbReference type="RefSeq" id="WP_147278556.1">
    <property type="nucleotide sequence ID" value="NZ_QRAO01000005.1"/>
</dbReference>
<dbReference type="AlphaFoldDB" id="A0A370Q7N2"/>
<gene>
    <name evidence="1" type="ORF">C8D94_105175</name>
</gene>
<dbReference type="EMBL" id="QRAO01000005">
    <property type="protein sequence ID" value="RDK84329.1"/>
    <property type="molecule type" value="Genomic_DNA"/>
</dbReference>
<dbReference type="Proteomes" id="UP000255317">
    <property type="component" value="Unassembled WGS sequence"/>
</dbReference>
<reference evidence="1 2" key="1">
    <citation type="submission" date="2018-07" db="EMBL/GenBank/DDBJ databases">
        <title>Genomic Encyclopedia of Type Strains, Phase IV (KMG-IV): sequencing the most valuable type-strain genomes for metagenomic binning, comparative biology and taxonomic classification.</title>
        <authorList>
            <person name="Goeker M."/>
        </authorList>
    </citation>
    <scope>NUCLEOTIDE SEQUENCE [LARGE SCALE GENOMIC DNA]</scope>
    <source>
        <strain evidence="1 2">DSM 101478</strain>
    </source>
</reference>
<organism evidence="1 2">
    <name type="scientific">Marinirhabdus gelatinilytica</name>
    <dbReference type="NCBI Taxonomy" id="1703343"/>
    <lineage>
        <taxon>Bacteria</taxon>
        <taxon>Pseudomonadati</taxon>
        <taxon>Bacteroidota</taxon>
        <taxon>Flavobacteriia</taxon>
        <taxon>Flavobacteriales</taxon>
        <taxon>Flavobacteriaceae</taxon>
    </lineage>
</organism>
<sequence length="211" mass="24463">MHSCKNKNTRVVWMFRLLFLVVGHGTLISCAPFSKNLDNPSKLNSENISLLNGTYTVNNRGDSIQRSNGEWFVYHRNFLKEIDRKLIKDTLKFDTVGNNAFKLKMKNPNLLQVEYIKDSIVYRRRSLKAKITKDGFVKLKNKNLQLLLIPYILGGIDVKRIRLTVDSDGDLIFNTSEHRSGAALFMFFGGRNYQYTYRFENISDTIKKVVQ</sequence>
<evidence type="ECO:0000313" key="1">
    <source>
        <dbReference type="EMBL" id="RDK84329.1"/>
    </source>
</evidence>
<evidence type="ECO:0000313" key="2">
    <source>
        <dbReference type="Proteomes" id="UP000255317"/>
    </source>
</evidence>
<dbReference type="OrthoDB" id="756944at2"/>
<keyword evidence="2" id="KW-1185">Reference proteome</keyword>
<proteinExistence type="predicted"/>
<accession>A0A370Q7N2</accession>